<evidence type="ECO:0000256" key="1">
    <source>
        <dbReference type="ARBA" id="ARBA00022723"/>
    </source>
</evidence>
<sequence>MSKRYKYCIVPYCTNTTVTAPDTLFINVPKNDVLRKKWCKAMKRDDKANPKLSTTSVRHVCGDHFDLEKDMRNYMRYKLQGGSVFIKKGVVPHIFKCQTSLPSTPKKRKREKRKRLDVGAGSMDAQPTASTSAAANLDVESNALDLPVTVKQEFSDKSIQLEKDMRNYMRYKLQGGSVFIKKGVVPHIFKCQTSLPSTPKKRKREKRKVLDVGAGSMDAQSTASTSAAANLDVESDASDVPVTVKIEFNDNCIQVSLKSLPFLFF</sequence>
<evidence type="ECO:0000256" key="2">
    <source>
        <dbReference type="ARBA" id="ARBA00022771"/>
    </source>
</evidence>
<organism evidence="8 9">
    <name type="scientific">Araneus ventricosus</name>
    <name type="common">Orbweaver spider</name>
    <name type="synonym">Epeira ventricosa</name>
    <dbReference type="NCBI Taxonomy" id="182803"/>
    <lineage>
        <taxon>Eukaryota</taxon>
        <taxon>Metazoa</taxon>
        <taxon>Ecdysozoa</taxon>
        <taxon>Arthropoda</taxon>
        <taxon>Chelicerata</taxon>
        <taxon>Arachnida</taxon>
        <taxon>Araneae</taxon>
        <taxon>Araneomorphae</taxon>
        <taxon>Entelegynae</taxon>
        <taxon>Araneoidea</taxon>
        <taxon>Araneidae</taxon>
        <taxon>Araneus</taxon>
    </lineage>
</organism>
<dbReference type="GO" id="GO:0008270">
    <property type="term" value="F:zinc ion binding"/>
    <property type="evidence" value="ECO:0007669"/>
    <property type="project" value="UniProtKB-KW"/>
</dbReference>
<feature type="compositionally biased region" description="Polar residues" evidence="6">
    <location>
        <begin position="125"/>
        <end position="134"/>
    </location>
</feature>
<evidence type="ECO:0000259" key="7">
    <source>
        <dbReference type="PROSITE" id="PS50950"/>
    </source>
</evidence>
<reference evidence="8 9" key="1">
    <citation type="journal article" date="2019" name="Sci. Rep.">
        <title>Orb-weaving spider Araneus ventricosus genome elucidates the spidroin gene catalogue.</title>
        <authorList>
            <person name="Kono N."/>
            <person name="Nakamura H."/>
            <person name="Ohtoshi R."/>
            <person name="Moran D.A.P."/>
            <person name="Shinohara A."/>
            <person name="Yoshida Y."/>
            <person name="Fujiwara M."/>
            <person name="Mori M."/>
            <person name="Tomita M."/>
            <person name="Arakawa K."/>
        </authorList>
    </citation>
    <scope>NUCLEOTIDE SEQUENCE [LARGE SCALE GENOMIC DNA]</scope>
</reference>
<evidence type="ECO:0000256" key="3">
    <source>
        <dbReference type="ARBA" id="ARBA00022833"/>
    </source>
</evidence>
<proteinExistence type="predicted"/>
<evidence type="ECO:0000256" key="4">
    <source>
        <dbReference type="ARBA" id="ARBA00023125"/>
    </source>
</evidence>
<comment type="caution">
    <text evidence="8">The sequence shown here is derived from an EMBL/GenBank/DDBJ whole genome shotgun (WGS) entry which is preliminary data.</text>
</comment>
<name>A0A4Y2EZM9_ARAVE</name>
<dbReference type="Pfam" id="PF05485">
    <property type="entry name" value="THAP"/>
    <property type="match status" value="1"/>
</dbReference>
<dbReference type="AlphaFoldDB" id="A0A4Y2EZM9"/>
<keyword evidence="1" id="KW-0479">Metal-binding</keyword>
<dbReference type="GO" id="GO:0043565">
    <property type="term" value="F:sequence-specific DNA binding"/>
    <property type="evidence" value="ECO:0007669"/>
    <property type="project" value="InterPro"/>
</dbReference>
<protein>
    <recommendedName>
        <fullName evidence="7">THAP-type domain-containing protein</fullName>
    </recommendedName>
</protein>
<evidence type="ECO:0000256" key="5">
    <source>
        <dbReference type="PROSITE-ProRule" id="PRU00309"/>
    </source>
</evidence>
<dbReference type="PANTHER" id="PTHR46600">
    <property type="entry name" value="THAP DOMAIN-CONTAINING"/>
    <property type="match status" value="1"/>
</dbReference>
<keyword evidence="4 5" id="KW-0238">DNA-binding</keyword>
<feature type="domain" description="THAP-type" evidence="7">
    <location>
        <begin position="1"/>
        <end position="95"/>
    </location>
</feature>
<keyword evidence="9" id="KW-1185">Reference proteome</keyword>
<evidence type="ECO:0000313" key="9">
    <source>
        <dbReference type="Proteomes" id="UP000499080"/>
    </source>
</evidence>
<dbReference type="SUPFAM" id="SSF57716">
    <property type="entry name" value="Glucocorticoid receptor-like (DNA-binding domain)"/>
    <property type="match status" value="1"/>
</dbReference>
<feature type="compositionally biased region" description="Basic residues" evidence="6">
    <location>
        <begin position="105"/>
        <end position="115"/>
    </location>
</feature>
<dbReference type="EMBL" id="BGPR01000734">
    <property type="protein sequence ID" value="GBM33466.1"/>
    <property type="molecule type" value="Genomic_DNA"/>
</dbReference>
<evidence type="ECO:0000256" key="6">
    <source>
        <dbReference type="SAM" id="MobiDB-lite"/>
    </source>
</evidence>
<dbReference type="PROSITE" id="PS50950">
    <property type="entry name" value="ZF_THAP"/>
    <property type="match status" value="1"/>
</dbReference>
<dbReference type="InterPro" id="IPR026516">
    <property type="entry name" value="THAP1/10"/>
</dbReference>
<keyword evidence="3" id="KW-0862">Zinc</keyword>
<dbReference type="PANTHER" id="PTHR46600:SF11">
    <property type="entry name" value="THAP DOMAIN-CONTAINING PROTEIN 10"/>
    <property type="match status" value="1"/>
</dbReference>
<keyword evidence="2 5" id="KW-0863">Zinc-finger</keyword>
<accession>A0A4Y2EZM9</accession>
<dbReference type="OrthoDB" id="6434668at2759"/>
<dbReference type="Proteomes" id="UP000499080">
    <property type="component" value="Unassembled WGS sequence"/>
</dbReference>
<dbReference type="InterPro" id="IPR006612">
    <property type="entry name" value="THAP_Znf"/>
</dbReference>
<dbReference type="SMART" id="SM00980">
    <property type="entry name" value="THAP"/>
    <property type="match status" value="1"/>
</dbReference>
<evidence type="ECO:0000313" key="8">
    <source>
        <dbReference type="EMBL" id="GBM33466.1"/>
    </source>
</evidence>
<feature type="region of interest" description="Disordered" evidence="6">
    <location>
        <begin position="101"/>
        <end position="136"/>
    </location>
</feature>
<gene>
    <name evidence="8" type="ORF">AVEN_55788_1</name>
</gene>